<feature type="compositionally biased region" description="Acidic residues" evidence="1">
    <location>
        <begin position="270"/>
        <end position="282"/>
    </location>
</feature>
<protein>
    <submittedName>
        <fullName evidence="3">Uncharacterized protein</fullName>
    </submittedName>
</protein>
<gene>
    <name evidence="3" type="ORF">ENSA7_12780</name>
</gene>
<evidence type="ECO:0000313" key="3">
    <source>
        <dbReference type="EMBL" id="PRQ09007.1"/>
    </source>
</evidence>
<accession>A0A2S9YV72</accession>
<feature type="compositionally biased region" description="Acidic residues" evidence="1">
    <location>
        <begin position="199"/>
        <end position="209"/>
    </location>
</feature>
<keyword evidence="2" id="KW-0472">Membrane</keyword>
<feature type="compositionally biased region" description="Low complexity" evidence="1">
    <location>
        <begin position="1"/>
        <end position="10"/>
    </location>
</feature>
<feature type="region of interest" description="Disordered" evidence="1">
    <location>
        <begin position="155"/>
        <end position="295"/>
    </location>
</feature>
<dbReference type="RefSeq" id="WP_146157405.1">
    <property type="nucleotide sequence ID" value="NZ_PVNL01000031.1"/>
</dbReference>
<feature type="transmembrane region" description="Helical" evidence="2">
    <location>
        <begin position="131"/>
        <end position="150"/>
    </location>
</feature>
<dbReference type="AlphaFoldDB" id="A0A2S9YV72"/>
<reference evidence="3 4" key="1">
    <citation type="submission" date="2018-03" db="EMBL/GenBank/DDBJ databases">
        <title>Draft Genome Sequences of the Obligatory Marine Myxobacteria Enhygromyxa salina SWB007.</title>
        <authorList>
            <person name="Poehlein A."/>
            <person name="Moghaddam J.A."/>
            <person name="Harms H."/>
            <person name="Alanjari M."/>
            <person name="Koenig G.M."/>
            <person name="Daniel R."/>
            <person name="Schaeberle T.F."/>
        </authorList>
    </citation>
    <scope>NUCLEOTIDE SEQUENCE [LARGE SCALE GENOMIC DNA]</scope>
    <source>
        <strain evidence="3 4">SWB007</strain>
    </source>
</reference>
<feature type="region of interest" description="Disordered" evidence="1">
    <location>
        <begin position="37"/>
        <end position="76"/>
    </location>
</feature>
<feature type="compositionally biased region" description="Acidic residues" evidence="1">
    <location>
        <begin position="62"/>
        <end position="76"/>
    </location>
</feature>
<evidence type="ECO:0000256" key="1">
    <source>
        <dbReference type="SAM" id="MobiDB-lite"/>
    </source>
</evidence>
<dbReference type="Proteomes" id="UP000238823">
    <property type="component" value="Unassembled WGS sequence"/>
</dbReference>
<keyword evidence="2" id="KW-1133">Transmembrane helix</keyword>
<sequence>MANESSNESSLFPSSDVEVEKEDSGLMDIMAVAAKIKESDDGDIDESDMSPGDSGLILFTAGDDEPSAGVQDDDELFGSFAGGLGAGFGPATDPLVGSSASSLGAVSEPSVASATPGVAAAKPAESKRSPLVFVALLLGLGLVGGGIVLMNQNRETEQPQAKAELPATEGDAAVGKAEPDPAAEQANASAGAGAVEPEPAPEPELEGETEGLVLEGETEGLGLLADGDDPMGMREGLLESDGTNGVAKVGKWDQGKSSPKPTPVASDPTPDPDPDPEPDIDPLPEPKPKGGKVSEEDVDCLLNPDLAKCQGGSAPKPKNEEVLAPKLPEKLSAAQLRQGFNKIKAKAKVCGLKHNGPSGTSVKIHVSIQGSTGTVDSVKALGEHAGTPLGNCVEDTVKAAQFEQFKTPSMGIDYPVIM</sequence>
<evidence type="ECO:0000256" key="2">
    <source>
        <dbReference type="SAM" id="Phobius"/>
    </source>
</evidence>
<name>A0A2S9YV72_9BACT</name>
<feature type="compositionally biased region" description="Low complexity" evidence="1">
    <location>
        <begin position="182"/>
        <end position="197"/>
    </location>
</feature>
<feature type="compositionally biased region" description="Basic and acidic residues" evidence="1">
    <location>
        <begin position="284"/>
        <end position="295"/>
    </location>
</feature>
<keyword evidence="2" id="KW-0812">Transmembrane</keyword>
<proteinExistence type="predicted"/>
<feature type="compositionally biased region" description="Low complexity" evidence="1">
    <location>
        <begin position="210"/>
        <end position="225"/>
    </location>
</feature>
<organism evidence="3 4">
    <name type="scientific">Enhygromyxa salina</name>
    <dbReference type="NCBI Taxonomy" id="215803"/>
    <lineage>
        <taxon>Bacteria</taxon>
        <taxon>Pseudomonadati</taxon>
        <taxon>Myxococcota</taxon>
        <taxon>Polyangia</taxon>
        <taxon>Nannocystales</taxon>
        <taxon>Nannocystaceae</taxon>
        <taxon>Enhygromyxa</taxon>
    </lineage>
</organism>
<evidence type="ECO:0000313" key="4">
    <source>
        <dbReference type="Proteomes" id="UP000238823"/>
    </source>
</evidence>
<dbReference type="EMBL" id="PVNL01000031">
    <property type="protein sequence ID" value="PRQ09007.1"/>
    <property type="molecule type" value="Genomic_DNA"/>
</dbReference>
<comment type="caution">
    <text evidence="3">The sequence shown here is derived from an EMBL/GenBank/DDBJ whole genome shotgun (WGS) entry which is preliminary data.</text>
</comment>
<feature type="region of interest" description="Disordered" evidence="1">
    <location>
        <begin position="1"/>
        <end position="24"/>
    </location>
</feature>